<gene>
    <name evidence="1" type="ORF">E1809_24535</name>
</gene>
<reference evidence="1 2" key="1">
    <citation type="submission" date="2019-03" db="EMBL/GenBank/DDBJ databases">
        <title>Whole genome sequence of Arthrobacter sp JH1-1.</title>
        <authorList>
            <person name="Trinh H.N."/>
        </authorList>
    </citation>
    <scope>NUCLEOTIDE SEQUENCE [LARGE SCALE GENOMIC DNA]</scope>
    <source>
        <strain evidence="1 2">JH1-1</strain>
    </source>
</reference>
<organism evidence="1 2">
    <name type="scientific">Arthrobacter terricola</name>
    <dbReference type="NCBI Taxonomy" id="2547396"/>
    <lineage>
        <taxon>Bacteria</taxon>
        <taxon>Bacillati</taxon>
        <taxon>Actinomycetota</taxon>
        <taxon>Actinomycetes</taxon>
        <taxon>Micrococcales</taxon>
        <taxon>Micrococcaceae</taxon>
        <taxon>Arthrobacter</taxon>
    </lineage>
</organism>
<dbReference type="EMBL" id="SMRU01000050">
    <property type="protein sequence ID" value="TDF87717.1"/>
    <property type="molecule type" value="Genomic_DNA"/>
</dbReference>
<evidence type="ECO:0000313" key="1">
    <source>
        <dbReference type="EMBL" id="TDF87717.1"/>
    </source>
</evidence>
<name>A0A4R5K736_9MICC</name>
<keyword evidence="2" id="KW-1185">Reference proteome</keyword>
<protein>
    <recommendedName>
        <fullName evidence="3">Glucose-6-phosphate isomerase</fullName>
    </recommendedName>
</protein>
<dbReference type="AlphaFoldDB" id="A0A4R5K736"/>
<evidence type="ECO:0008006" key="3">
    <source>
        <dbReference type="Google" id="ProtNLM"/>
    </source>
</evidence>
<accession>A0A4R5K736</accession>
<feature type="non-terminal residue" evidence="1">
    <location>
        <position position="117"/>
    </location>
</feature>
<dbReference type="Proteomes" id="UP000295511">
    <property type="component" value="Unassembled WGS sequence"/>
</dbReference>
<dbReference type="SUPFAM" id="SSF53697">
    <property type="entry name" value="SIS domain"/>
    <property type="match status" value="1"/>
</dbReference>
<dbReference type="GO" id="GO:1901135">
    <property type="term" value="P:carbohydrate derivative metabolic process"/>
    <property type="evidence" value="ECO:0007669"/>
    <property type="project" value="InterPro"/>
</dbReference>
<dbReference type="GO" id="GO:0097367">
    <property type="term" value="F:carbohydrate derivative binding"/>
    <property type="evidence" value="ECO:0007669"/>
    <property type="project" value="InterPro"/>
</dbReference>
<sequence length="117" mass="11970">MSGNCPPRRTAFPAGASLASGAAQQAIEQHVRVLVEDRVATRIFAKDASLWGPEAESEAAIRLGWVEAAAVSRALVGGILELRDAFRAEGVSRIVLCGMGGSSLAPEVIAGTAGVGL</sequence>
<comment type="caution">
    <text evidence="1">The sequence shown here is derived from an EMBL/GenBank/DDBJ whole genome shotgun (WGS) entry which is preliminary data.</text>
</comment>
<evidence type="ECO:0000313" key="2">
    <source>
        <dbReference type="Proteomes" id="UP000295511"/>
    </source>
</evidence>
<dbReference type="InterPro" id="IPR046348">
    <property type="entry name" value="SIS_dom_sf"/>
</dbReference>
<proteinExistence type="predicted"/>